<keyword evidence="2" id="KW-0489">Methyltransferase</keyword>
<dbReference type="Proteomes" id="UP001546774">
    <property type="component" value="Unassembled WGS sequence"/>
</dbReference>
<dbReference type="InterPro" id="IPR029063">
    <property type="entry name" value="SAM-dependent_MTases_sf"/>
</dbReference>
<dbReference type="Gene3D" id="3.40.50.150">
    <property type="entry name" value="Vaccinia Virus protein VP39"/>
    <property type="match status" value="1"/>
</dbReference>
<organism evidence="2 3">
    <name type="scientific">Lachnospira intestinalis</name>
    <dbReference type="NCBI Taxonomy" id="3133158"/>
    <lineage>
        <taxon>Bacteria</taxon>
        <taxon>Bacillati</taxon>
        <taxon>Bacillota</taxon>
        <taxon>Clostridia</taxon>
        <taxon>Lachnospirales</taxon>
        <taxon>Lachnospiraceae</taxon>
        <taxon>Lachnospira</taxon>
    </lineage>
</organism>
<protein>
    <submittedName>
        <fullName evidence="2">FkbM family methyltransferase</fullName>
    </submittedName>
</protein>
<keyword evidence="2" id="KW-0808">Transferase</keyword>
<proteinExistence type="predicted"/>
<comment type="caution">
    <text evidence="2">The sequence shown here is derived from an EMBL/GenBank/DDBJ whole genome shotgun (WGS) entry which is preliminary data.</text>
</comment>
<dbReference type="InterPro" id="IPR006342">
    <property type="entry name" value="FkbM_mtfrase"/>
</dbReference>
<dbReference type="Pfam" id="PF05050">
    <property type="entry name" value="Methyltransf_21"/>
    <property type="match status" value="1"/>
</dbReference>
<name>A0ABV1H5G6_9FIRM</name>
<evidence type="ECO:0000259" key="1">
    <source>
        <dbReference type="Pfam" id="PF05050"/>
    </source>
</evidence>
<dbReference type="GO" id="GO:0032259">
    <property type="term" value="P:methylation"/>
    <property type="evidence" value="ECO:0007669"/>
    <property type="project" value="UniProtKB-KW"/>
</dbReference>
<dbReference type="Gene3D" id="3.40.50.720">
    <property type="entry name" value="NAD(P)-binding Rossmann-like Domain"/>
    <property type="match status" value="1"/>
</dbReference>
<gene>
    <name evidence="2" type="ORF">WMO37_05075</name>
</gene>
<evidence type="ECO:0000313" key="3">
    <source>
        <dbReference type="Proteomes" id="UP001546774"/>
    </source>
</evidence>
<feature type="domain" description="Methyltransferase FkbM" evidence="1">
    <location>
        <begin position="192"/>
        <end position="315"/>
    </location>
</feature>
<dbReference type="GO" id="GO:0008168">
    <property type="term" value="F:methyltransferase activity"/>
    <property type="evidence" value="ECO:0007669"/>
    <property type="project" value="UniProtKB-KW"/>
</dbReference>
<sequence>MINKLNQIYNMFSDELSKELYRLRVNWLMTGKHEYIEKIVELSHPEFPVWNSRDEKEFLDILPRDRKIVFYGAGTFAERLLPYLAESSLNFVFCDMNSERQQEGFFGYSVISPQNLIDMCDDKAVVICTTKYVQEVEKYLLDNGIRKDEIIDIRSYFKCGTGDEYFNEEFLNYSEREIFIDAGSFDLGTTIEFKKKCIGLTKAYAFEPDASNYQKCLIKSEKEKEKLPKTVVLPYGTWSSATELCFDSTADGCSHIGNGKTIIKTAAIDDIVDKNDKITFIKMDVEGAELESLKGAKKIIQRDKPKMAICIYHKPEDVITLPVYIKELVPEYKFYLRSYSNADNEMVLYAVI</sequence>
<keyword evidence="3" id="KW-1185">Reference proteome</keyword>
<dbReference type="SUPFAM" id="SSF53335">
    <property type="entry name" value="S-adenosyl-L-methionine-dependent methyltransferases"/>
    <property type="match status" value="1"/>
</dbReference>
<accession>A0ABV1H5G6</accession>
<dbReference type="NCBIfam" id="TIGR01444">
    <property type="entry name" value="fkbM_fam"/>
    <property type="match status" value="1"/>
</dbReference>
<evidence type="ECO:0000313" key="2">
    <source>
        <dbReference type="EMBL" id="MEQ2554392.1"/>
    </source>
</evidence>
<reference evidence="2" key="1">
    <citation type="submission" date="2024-03" db="EMBL/GenBank/DDBJ databases">
        <title>Human intestinal bacterial collection.</title>
        <authorList>
            <person name="Pauvert C."/>
            <person name="Hitch T.C.A."/>
            <person name="Clavel T."/>
        </authorList>
    </citation>
    <scope>NUCLEOTIDE SEQUENCE [LARGE SCALE GENOMIC DNA]</scope>
    <source>
        <strain evidence="2">CLA-AA-H89B</strain>
    </source>
</reference>
<dbReference type="EMBL" id="JBBMFS010000003">
    <property type="protein sequence ID" value="MEQ2554392.1"/>
    <property type="molecule type" value="Genomic_DNA"/>
</dbReference>